<proteinExistence type="predicted"/>
<feature type="domain" description="Fumarylacetoacetase-like C-terminal" evidence="2">
    <location>
        <begin position="16"/>
        <end position="216"/>
    </location>
</feature>
<evidence type="ECO:0000259" key="2">
    <source>
        <dbReference type="Pfam" id="PF01557"/>
    </source>
</evidence>
<evidence type="ECO:0000313" key="4">
    <source>
        <dbReference type="Proteomes" id="UP000632828"/>
    </source>
</evidence>
<dbReference type="EMBL" id="JACWUN010000005">
    <property type="protein sequence ID" value="MBD1400193.1"/>
    <property type="molecule type" value="Genomic_DNA"/>
</dbReference>
<gene>
    <name evidence="3" type="ORF">ICT70_05860</name>
</gene>
<dbReference type="Proteomes" id="UP000632828">
    <property type="component" value="Unassembled WGS sequence"/>
</dbReference>
<evidence type="ECO:0000256" key="1">
    <source>
        <dbReference type="ARBA" id="ARBA00022723"/>
    </source>
</evidence>
<dbReference type="NCBIfam" id="NF007967">
    <property type="entry name" value="PRK10691.1"/>
    <property type="match status" value="1"/>
</dbReference>
<protein>
    <submittedName>
        <fullName evidence="3">Fumarylacetoacetate hydrolase family protein</fullName>
    </submittedName>
</protein>
<dbReference type="GO" id="GO:0046872">
    <property type="term" value="F:metal ion binding"/>
    <property type="evidence" value="ECO:0007669"/>
    <property type="project" value="UniProtKB-KW"/>
</dbReference>
<dbReference type="Pfam" id="PF01557">
    <property type="entry name" value="FAA_hydrolase"/>
    <property type="match status" value="1"/>
</dbReference>
<dbReference type="PANTHER" id="PTHR11820">
    <property type="entry name" value="ACYLPYRUVASE"/>
    <property type="match status" value="1"/>
</dbReference>
<keyword evidence="3" id="KW-0378">Hydrolase</keyword>
<name>A0A8J6QNS9_9BACT</name>
<evidence type="ECO:0000313" key="3">
    <source>
        <dbReference type="EMBL" id="MBD1400193.1"/>
    </source>
</evidence>
<keyword evidence="1" id="KW-0479">Metal-binding</keyword>
<sequence length="217" mass="23581">MHQIKFTDGTTLNPGKIIGLGRNYLDHIRELGNAVPERAVIFSKPQSSLLNNGGIINLPEFSKECHHELELAVLIGKTGKNIKTERALDHVAGYAVALDLTLRDLQTQLKEKGLPWDIAKGFDTSCPLSAFVPADQVTTPNNLELQLKVNGVTRQKGNTAHMMRSIEEIIAEISIYFTLEPGDILLTGTPAGVARLYSGDILEGTIEQVGSLKVSVA</sequence>
<dbReference type="InterPro" id="IPR036663">
    <property type="entry name" value="Fumarylacetoacetase_C_sf"/>
</dbReference>
<reference evidence="3" key="1">
    <citation type="submission" date="2020-09" db="EMBL/GenBank/DDBJ databases">
        <title>Pelobacter alkaliphilus sp. nov., a novel anaerobic arsenate-reducing bacterium from terrestrial mud volcano.</title>
        <authorList>
            <person name="Khomyakova M.A."/>
            <person name="Merkel A.Y."/>
            <person name="Slobodkin A.I."/>
        </authorList>
    </citation>
    <scope>NUCLEOTIDE SEQUENCE</scope>
    <source>
        <strain evidence="3">M08fum</strain>
    </source>
</reference>
<keyword evidence="4" id="KW-1185">Reference proteome</keyword>
<accession>A0A8J6QNS9</accession>
<dbReference type="AlphaFoldDB" id="A0A8J6QNS9"/>
<comment type="caution">
    <text evidence="3">The sequence shown here is derived from an EMBL/GenBank/DDBJ whole genome shotgun (WGS) entry which is preliminary data.</text>
</comment>
<dbReference type="InterPro" id="IPR011234">
    <property type="entry name" value="Fumarylacetoacetase-like_C"/>
</dbReference>
<dbReference type="Gene3D" id="3.90.850.10">
    <property type="entry name" value="Fumarylacetoacetase-like, C-terminal domain"/>
    <property type="match status" value="1"/>
</dbReference>
<dbReference type="PANTHER" id="PTHR11820:SF7">
    <property type="entry name" value="ACYLPYRUVASE FAHD1, MITOCHONDRIAL"/>
    <property type="match status" value="1"/>
</dbReference>
<dbReference type="SUPFAM" id="SSF56529">
    <property type="entry name" value="FAH"/>
    <property type="match status" value="1"/>
</dbReference>
<dbReference type="GO" id="GO:0018773">
    <property type="term" value="F:acetylpyruvate hydrolase activity"/>
    <property type="evidence" value="ECO:0007669"/>
    <property type="project" value="TreeGrafter"/>
</dbReference>
<dbReference type="RefSeq" id="WP_191154467.1">
    <property type="nucleotide sequence ID" value="NZ_JACWUN010000005.1"/>
</dbReference>
<organism evidence="3 4">
    <name type="scientific">Pelovirga terrestris</name>
    <dbReference type="NCBI Taxonomy" id="2771352"/>
    <lineage>
        <taxon>Bacteria</taxon>
        <taxon>Pseudomonadati</taxon>
        <taxon>Thermodesulfobacteriota</taxon>
        <taxon>Desulfuromonadia</taxon>
        <taxon>Geobacterales</taxon>
        <taxon>Geobacteraceae</taxon>
        <taxon>Pelovirga</taxon>
    </lineage>
</organism>